<dbReference type="InterPro" id="IPR029787">
    <property type="entry name" value="Nucleotide_cyclase"/>
</dbReference>
<feature type="transmembrane region" description="Helical" evidence="6">
    <location>
        <begin position="162"/>
        <end position="179"/>
    </location>
</feature>
<dbReference type="SMART" id="SM00086">
    <property type="entry name" value="PAC"/>
    <property type="match status" value="1"/>
</dbReference>
<keyword evidence="2" id="KW-1003">Cell membrane</keyword>
<evidence type="ECO:0000256" key="6">
    <source>
        <dbReference type="SAM" id="Phobius"/>
    </source>
</evidence>
<dbReference type="Proteomes" id="UP000095209">
    <property type="component" value="Unassembled WGS sequence"/>
</dbReference>
<evidence type="ECO:0000256" key="4">
    <source>
        <dbReference type="ARBA" id="ARBA00022989"/>
    </source>
</evidence>
<evidence type="ECO:0008006" key="12">
    <source>
        <dbReference type="Google" id="ProtNLM"/>
    </source>
</evidence>
<dbReference type="STRING" id="1305675.BFG57_00465"/>
<dbReference type="Pfam" id="PF08447">
    <property type="entry name" value="PAS_3"/>
    <property type="match status" value="1"/>
</dbReference>
<dbReference type="InterPro" id="IPR000160">
    <property type="entry name" value="GGDEF_dom"/>
</dbReference>
<dbReference type="GO" id="GO:1902201">
    <property type="term" value="P:negative regulation of bacterial-type flagellum-dependent cell motility"/>
    <property type="evidence" value="ECO:0007669"/>
    <property type="project" value="TreeGrafter"/>
</dbReference>
<dbReference type="NCBIfam" id="TIGR00254">
    <property type="entry name" value="GGDEF"/>
    <property type="match status" value="1"/>
</dbReference>
<dbReference type="InterPro" id="IPR000014">
    <property type="entry name" value="PAS"/>
</dbReference>
<dbReference type="Pfam" id="PF00990">
    <property type="entry name" value="GGDEF"/>
    <property type="match status" value="1"/>
</dbReference>
<reference evidence="10 11" key="1">
    <citation type="submission" date="2016-08" db="EMBL/GenBank/DDBJ databases">
        <title>Genome of Bacillus solimangrovi GH2-4.</title>
        <authorList>
            <person name="Lim S."/>
            <person name="Kim B.-C."/>
        </authorList>
    </citation>
    <scope>NUCLEOTIDE SEQUENCE [LARGE SCALE GENOMIC DNA]</scope>
    <source>
        <strain evidence="10 11">GH2-4</strain>
    </source>
</reference>
<dbReference type="InterPro" id="IPR000700">
    <property type="entry name" value="PAS-assoc_C"/>
</dbReference>
<name>A0A1E5LHF1_9BACI</name>
<dbReference type="GO" id="GO:0005886">
    <property type="term" value="C:plasma membrane"/>
    <property type="evidence" value="ECO:0007669"/>
    <property type="project" value="UniProtKB-SubCell"/>
</dbReference>
<dbReference type="Gene3D" id="3.30.70.270">
    <property type="match status" value="1"/>
</dbReference>
<dbReference type="PROSITE" id="PS50887">
    <property type="entry name" value="GGDEF"/>
    <property type="match status" value="1"/>
</dbReference>
<dbReference type="CDD" id="cd00130">
    <property type="entry name" value="PAS"/>
    <property type="match status" value="1"/>
</dbReference>
<feature type="domain" description="PAS" evidence="7">
    <location>
        <begin position="191"/>
        <end position="246"/>
    </location>
</feature>
<dbReference type="AlphaFoldDB" id="A0A1E5LHF1"/>
<dbReference type="GO" id="GO:0000155">
    <property type="term" value="F:phosphorelay sensor kinase activity"/>
    <property type="evidence" value="ECO:0007669"/>
    <property type="project" value="InterPro"/>
</dbReference>
<dbReference type="InterPro" id="IPR035965">
    <property type="entry name" value="PAS-like_dom_sf"/>
</dbReference>
<dbReference type="PANTHER" id="PTHR45138">
    <property type="entry name" value="REGULATORY COMPONENTS OF SENSORY TRANSDUCTION SYSTEM"/>
    <property type="match status" value="1"/>
</dbReference>
<comment type="subcellular location">
    <subcellularLocation>
        <location evidence="1">Cell membrane</location>
        <topology evidence="1">Multi-pass membrane protein</topology>
    </subcellularLocation>
</comment>
<dbReference type="InterPro" id="IPR043128">
    <property type="entry name" value="Rev_trsase/Diguanyl_cyclase"/>
</dbReference>
<feature type="domain" description="GGDEF" evidence="9">
    <location>
        <begin position="355"/>
        <end position="492"/>
    </location>
</feature>
<dbReference type="GO" id="GO:0071555">
    <property type="term" value="P:cell wall organization"/>
    <property type="evidence" value="ECO:0007669"/>
    <property type="project" value="InterPro"/>
</dbReference>
<evidence type="ECO:0000256" key="5">
    <source>
        <dbReference type="ARBA" id="ARBA00023136"/>
    </source>
</evidence>
<dbReference type="EMBL" id="MJEH01000011">
    <property type="protein sequence ID" value="OEH93501.1"/>
    <property type="molecule type" value="Genomic_DNA"/>
</dbReference>
<evidence type="ECO:0000256" key="2">
    <source>
        <dbReference type="ARBA" id="ARBA00022475"/>
    </source>
</evidence>
<dbReference type="SUPFAM" id="SSF55785">
    <property type="entry name" value="PYP-like sensor domain (PAS domain)"/>
    <property type="match status" value="1"/>
</dbReference>
<dbReference type="NCBIfam" id="TIGR00229">
    <property type="entry name" value="sensory_box"/>
    <property type="match status" value="1"/>
</dbReference>
<comment type="caution">
    <text evidence="10">The sequence shown here is derived from an EMBL/GenBank/DDBJ whole genome shotgun (WGS) entry which is preliminary data.</text>
</comment>
<dbReference type="GO" id="GO:0052621">
    <property type="term" value="F:diguanylate cyclase activity"/>
    <property type="evidence" value="ECO:0007669"/>
    <property type="project" value="TreeGrafter"/>
</dbReference>
<evidence type="ECO:0000259" key="8">
    <source>
        <dbReference type="PROSITE" id="PS50113"/>
    </source>
</evidence>
<dbReference type="PANTHER" id="PTHR45138:SF9">
    <property type="entry name" value="DIGUANYLATE CYCLASE DGCM-RELATED"/>
    <property type="match status" value="1"/>
</dbReference>
<feature type="domain" description="PAC" evidence="8">
    <location>
        <begin position="264"/>
        <end position="316"/>
    </location>
</feature>
<keyword evidence="11" id="KW-1185">Reference proteome</keyword>
<dbReference type="SMART" id="SM00091">
    <property type="entry name" value="PAS"/>
    <property type="match status" value="1"/>
</dbReference>
<dbReference type="CDD" id="cd01949">
    <property type="entry name" value="GGDEF"/>
    <property type="match status" value="1"/>
</dbReference>
<gene>
    <name evidence="10" type="ORF">BFG57_00465</name>
</gene>
<dbReference type="FunFam" id="3.30.70.270:FF:000001">
    <property type="entry name" value="Diguanylate cyclase domain protein"/>
    <property type="match status" value="1"/>
</dbReference>
<evidence type="ECO:0000256" key="3">
    <source>
        <dbReference type="ARBA" id="ARBA00022692"/>
    </source>
</evidence>
<keyword evidence="5 6" id="KW-0472">Membrane</keyword>
<keyword evidence="4 6" id="KW-1133">Transmembrane helix</keyword>
<feature type="transmembrane region" description="Helical" evidence="6">
    <location>
        <begin position="35"/>
        <end position="56"/>
    </location>
</feature>
<evidence type="ECO:0000259" key="9">
    <source>
        <dbReference type="PROSITE" id="PS50887"/>
    </source>
</evidence>
<dbReference type="Gene3D" id="3.30.450.20">
    <property type="entry name" value="PAS domain"/>
    <property type="match status" value="1"/>
</dbReference>
<feature type="transmembrane region" description="Helical" evidence="6">
    <location>
        <begin position="6"/>
        <end position="23"/>
    </location>
</feature>
<dbReference type="GO" id="GO:0043709">
    <property type="term" value="P:cell adhesion involved in single-species biofilm formation"/>
    <property type="evidence" value="ECO:0007669"/>
    <property type="project" value="TreeGrafter"/>
</dbReference>
<dbReference type="SUPFAM" id="SSF55073">
    <property type="entry name" value="Nucleotide cyclase"/>
    <property type="match status" value="1"/>
</dbReference>
<dbReference type="SMART" id="SM00267">
    <property type="entry name" value="GGDEF"/>
    <property type="match status" value="1"/>
</dbReference>
<organism evidence="10 11">
    <name type="scientific">Bacillus solimangrovi</name>
    <dbReference type="NCBI Taxonomy" id="1305675"/>
    <lineage>
        <taxon>Bacteria</taxon>
        <taxon>Bacillati</taxon>
        <taxon>Bacillota</taxon>
        <taxon>Bacilli</taxon>
        <taxon>Bacillales</taxon>
        <taxon>Bacillaceae</taxon>
        <taxon>Bacillus</taxon>
    </lineage>
</organism>
<protein>
    <recommendedName>
        <fullName evidence="12">Diguanylate cyclase</fullName>
    </recommendedName>
</protein>
<evidence type="ECO:0000313" key="11">
    <source>
        <dbReference type="Proteomes" id="UP000095209"/>
    </source>
</evidence>
<dbReference type="InterPro" id="IPR001610">
    <property type="entry name" value="PAC"/>
</dbReference>
<sequence>MFVDLLNNLAVTATLLFIGGKFFEKQPLELSSPIIRRIIAGLGAGLLGTLLMVSTIQVTDIVIVDLRHLAIIIAAIYGGTIASTMAGIMIGMMRILLFGINSASISACILSITVAFLFGGIATIKISRLNLFVIMNSIYILLGSTVAYFLIHNQTIFQSSLLFYLPIAFIGGLFTYYMTEYIKRSNENNRAIMYYKIMADNSTDLISTHSHNGEFKYVSPSSKHILGYGHHELKGCSPYSFFHPEDFCAKMSFHDILQNEHDNYSFTFRFKRRDGSYVWLETILRKMSGITTSNEEIICFSRDITLRKKNEEKLIEANNSLRRLSNIDSLTEIANRRSFDETIEKEWKRAIRNHSALSLILMDIDHFKLYNDTYGHQRGDTCITMVAKISQVLLNRPTDFIARYGGEEFAIILPETSTVGAINVAEAIRSAIEAEAIPHSTSFVKPVVTVSIGIATMTEINPLDRFKLIKRADEALYKAKKQGRNRVSVFTSL</sequence>
<accession>A0A1E5LHF1</accession>
<feature type="transmembrane region" description="Helical" evidence="6">
    <location>
        <begin position="68"/>
        <end position="88"/>
    </location>
</feature>
<keyword evidence="3 6" id="KW-0812">Transmembrane</keyword>
<dbReference type="PROSITE" id="PS50112">
    <property type="entry name" value="PAS"/>
    <property type="match status" value="1"/>
</dbReference>
<evidence type="ECO:0000259" key="7">
    <source>
        <dbReference type="PROSITE" id="PS50112"/>
    </source>
</evidence>
<feature type="transmembrane region" description="Helical" evidence="6">
    <location>
        <begin position="95"/>
        <end position="119"/>
    </location>
</feature>
<feature type="transmembrane region" description="Helical" evidence="6">
    <location>
        <begin position="131"/>
        <end position="150"/>
    </location>
</feature>
<dbReference type="InterPro" id="IPR050469">
    <property type="entry name" value="Diguanylate_Cyclase"/>
</dbReference>
<dbReference type="Pfam" id="PF07694">
    <property type="entry name" value="5TM-5TMR_LYT"/>
    <property type="match status" value="1"/>
</dbReference>
<dbReference type="InterPro" id="IPR013655">
    <property type="entry name" value="PAS_fold_3"/>
</dbReference>
<dbReference type="InterPro" id="IPR011620">
    <property type="entry name" value="Sig_transdc_His_kinase_LytS_TM"/>
</dbReference>
<evidence type="ECO:0000313" key="10">
    <source>
        <dbReference type="EMBL" id="OEH93501.1"/>
    </source>
</evidence>
<dbReference type="RefSeq" id="WP_069716404.1">
    <property type="nucleotide sequence ID" value="NZ_MJEH01000011.1"/>
</dbReference>
<proteinExistence type="predicted"/>
<dbReference type="PROSITE" id="PS50113">
    <property type="entry name" value="PAC"/>
    <property type="match status" value="1"/>
</dbReference>
<evidence type="ECO:0000256" key="1">
    <source>
        <dbReference type="ARBA" id="ARBA00004651"/>
    </source>
</evidence>